<name>A0A7R9LAA5_9ACAR</name>
<feature type="region of interest" description="Disordered" evidence="1">
    <location>
        <begin position="31"/>
        <end position="96"/>
    </location>
</feature>
<dbReference type="EMBL" id="CAJPIZ010020274">
    <property type="protein sequence ID" value="CAG2117233.1"/>
    <property type="molecule type" value="Genomic_DNA"/>
</dbReference>
<gene>
    <name evidence="3" type="ORF">OSB1V03_LOCUS17186</name>
</gene>
<evidence type="ECO:0000313" key="3">
    <source>
        <dbReference type="EMBL" id="CAD7637963.1"/>
    </source>
</evidence>
<feature type="compositionally biased region" description="Low complexity" evidence="1">
    <location>
        <begin position="140"/>
        <end position="156"/>
    </location>
</feature>
<keyword evidence="4" id="KW-1185">Reference proteome</keyword>
<dbReference type="AlphaFoldDB" id="A0A7R9LAA5"/>
<feature type="compositionally biased region" description="Low complexity" evidence="1">
    <location>
        <begin position="56"/>
        <end position="77"/>
    </location>
</feature>
<evidence type="ECO:0000256" key="2">
    <source>
        <dbReference type="SAM" id="SignalP"/>
    </source>
</evidence>
<feature type="compositionally biased region" description="Gly residues" evidence="1">
    <location>
        <begin position="157"/>
        <end position="166"/>
    </location>
</feature>
<feature type="region of interest" description="Disordered" evidence="1">
    <location>
        <begin position="357"/>
        <end position="408"/>
    </location>
</feature>
<feature type="chain" id="PRO_5036211183" evidence="2">
    <location>
        <begin position="24"/>
        <end position="408"/>
    </location>
</feature>
<evidence type="ECO:0000313" key="4">
    <source>
        <dbReference type="Proteomes" id="UP000759131"/>
    </source>
</evidence>
<keyword evidence="2" id="KW-0732">Signal</keyword>
<feature type="signal peptide" evidence="2">
    <location>
        <begin position="1"/>
        <end position="23"/>
    </location>
</feature>
<evidence type="ECO:0000256" key="1">
    <source>
        <dbReference type="SAM" id="MobiDB-lite"/>
    </source>
</evidence>
<reference evidence="3" key="1">
    <citation type="submission" date="2020-11" db="EMBL/GenBank/DDBJ databases">
        <authorList>
            <person name="Tran Van P."/>
        </authorList>
    </citation>
    <scope>NUCLEOTIDE SEQUENCE</scope>
</reference>
<dbReference type="EMBL" id="OC874849">
    <property type="protein sequence ID" value="CAD7637963.1"/>
    <property type="molecule type" value="Genomic_DNA"/>
</dbReference>
<feature type="region of interest" description="Disordered" evidence="1">
    <location>
        <begin position="190"/>
        <end position="209"/>
    </location>
</feature>
<accession>A0A7R9LAA5</accession>
<organism evidence="3">
    <name type="scientific">Medioppia subpectinata</name>
    <dbReference type="NCBI Taxonomy" id="1979941"/>
    <lineage>
        <taxon>Eukaryota</taxon>
        <taxon>Metazoa</taxon>
        <taxon>Ecdysozoa</taxon>
        <taxon>Arthropoda</taxon>
        <taxon>Chelicerata</taxon>
        <taxon>Arachnida</taxon>
        <taxon>Acari</taxon>
        <taxon>Acariformes</taxon>
        <taxon>Sarcoptiformes</taxon>
        <taxon>Oribatida</taxon>
        <taxon>Brachypylina</taxon>
        <taxon>Oppioidea</taxon>
        <taxon>Oppiidae</taxon>
        <taxon>Medioppia</taxon>
    </lineage>
</organism>
<feature type="non-terminal residue" evidence="3">
    <location>
        <position position="1"/>
    </location>
</feature>
<dbReference type="OrthoDB" id="6535137at2759"/>
<feature type="region of interest" description="Disordered" evidence="1">
    <location>
        <begin position="128"/>
        <end position="175"/>
    </location>
</feature>
<proteinExistence type="predicted"/>
<dbReference type="Proteomes" id="UP000759131">
    <property type="component" value="Unassembled WGS sequence"/>
</dbReference>
<protein>
    <submittedName>
        <fullName evidence="3">Uncharacterized protein</fullName>
    </submittedName>
</protein>
<sequence length="408" mass="42279">MRFLVAVTLLASLGSISVTSVKARTMEIKINDDGSSTDGNYGGPSWGTSGGGGSSWGSRSSWSSTSGTSGPIPFGTTGDNGDINVQINGDPSMGTPMGATHGTSWTSSSGTSMVPTRTGSNRRIVLDINGGDGGPPPVPTSTSWGSSTSWSSTSRTTGGGMPGGGVEPAWTPGERRTITITINGVENEVETVGSGRDNGGTPINSEPGQSAGYIATNGFVYNAIDKLIGYMEPDGDTACDYRTNQVIGFKKLYILDRDKKNKRCTSVTSWSTTSTTRATGGGRSHTITITVDGVPTQAPTTGVPSGVHIYNAAGQQSGYVYNSFIYNFNNKIIGYMDNDGNTARYKDNNQIIGYKTITSLNPNDPNGPDGPSGPGRPGRSTTITIPMNDPYGPNGPNDQNGPEGPNGP</sequence>
<feature type="compositionally biased region" description="Gly residues" evidence="1">
    <location>
        <begin position="40"/>
        <end position="55"/>
    </location>
</feature>